<sequence>MLFLTSSHSDVQSPLNIGSSVSHKVVGFRIFRLDEEEQKWDKMESLGQQILFLGLRQSISASASEFYWGKGNLIFYPRGLSMGSRYYNSDDRLMFVFDLDTGTASPLENCPTYCNLFWPPPWWVTSPESVISSPEVISNSTCSLTSATPEIEYEYPDSNLEISRRQVRGKSPEGVTSAGQEVGSPGSKRSKSPERVTSAGQEVASPSS</sequence>
<evidence type="ECO:0000259" key="2">
    <source>
        <dbReference type="Pfam" id="PF03478"/>
    </source>
</evidence>
<dbReference type="InterPro" id="IPR005174">
    <property type="entry name" value="KIB1-4_b-propeller"/>
</dbReference>
<dbReference type="OrthoDB" id="642536at2759"/>
<feature type="domain" description="KIB1-4 beta-propeller" evidence="2">
    <location>
        <begin position="20"/>
        <end position="97"/>
    </location>
</feature>
<dbReference type="RefSeq" id="XP_022725261.1">
    <property type="nucleotide sequence ID" value="XM_022869526.1"/>
</dbReference>
<evidence type="ECO:0000256" key="1">
    <source>
        <dbReference type="SAM" id="MobiDB-lite"/>
    </source>
</evidence>
<dbReference type="InterPro" id="IPR051304">
    <property type="entry name" value="SCF_F-box_domain"/>
</dbReference>
<feature type="region of interest" description="Disordered" evidence="1">
    <location>
        <begin position="163"/>
        <end position="208"/>
    </location>
</feature>
<name>A0A6P5XBR2_DURZI</name>
<dbReference type="AlphaFoldDB" id="A0A6P5XBR2"/>
<dbReference type="Pfam" id="PF03478">
    <property type="entry name" value="Beta-prop_KIB1-4"/>
    <property type="match status" value="1"/>
</dbReference>
<evidence type="ECO:0000313" key="3">
    <source>
        <dbReference type="Proteomes" id="UP000515121"/>
    </source>
</evidence>
<organism evidence="3 4">
    <name type="scientific">Durio zibethinus</name>
    <name type="common">Durian</name>
    <dbReference type="NCBI Taxonomy" id="66656"/>
    <lineage>
        <taxon>Eukaryota</taxon>
        <taxon>Viridiplantae</taxon>
        <taxon>Streptophyta</taxon>
        <taxon>Embryophyta</taxon>
        <taxon>Tracheophyta</taxon>
        <taxon>Spermatophyta</taxon>
        <taxon>Magnoliopsida</taxon>
        <taxon>eudicotyledons</taxon>
        <taxon>Gunneridae</taxon>
        <taxon>Pentapetalae</taxon>
        <taxon>rosids</taxon>
        <taxon>malvids</taxon>
        <taxon>Malvales</taxon>
        <taxon>Malvaceae</taxon>
        <taxon>Helicteroideae</taxon>
        <taxon>Durio</taxon>
    </lineage>
</organism>
<gene>
    <name evidence="4" type="primary">LOC111281819</name>
</gene>
<protein>
    <submittedName>
        <fullName evidence="4">F-box protein At2g17036-like</fullName>
    </submittedName>
</protein>
<accession>A0A6P5XBR2</accession>
<dbReference type="GeneID" id="111281819"/>
<proteinExistence type="predicted"/>
<dbReference type="Proteomes" id="UP000515121">
    <property type="component" value="Unplaced"/>
</dbReference>
<reference evidence="4" key="1">
    <citation type="submission" date="2025-08" db="UniProtKB">
        <authorList>
            <consortium name="RefSeq"/>
        </authorList>
    </citation>
    <scope>IDENTIFICATION</scope>
    <source>
        <tissue evidence="4">Fruit stalk</tissue>
    </source>
</reference>
<dbReference type="KEGG" id="dzi:111281819"/>
<feature type="compositionally biased region" description="Polar residues" evidence="1">
    <location>
        <begin position="198"/>
        <end position="208"/>
    </location>
</feature>
<dbReference type="PANTHER" id="PTHR47123:SF9">
    <property type="entry name" value="F-BOX PROTEIN SKIP23-LIKE"/>
    <property type="match status" value="1"/>
</dbReference>
<keyword evidence="3" id="KW-1185">Reference proteome</keyword>
<evidence type="ECO:0000313" key="4">
    <source>
        <dbReference type="RefSeq" id="XP_022725261.1"/>
    </source>
</evidence>
<dbReference type="PANTHER" id="PTHR47123">
    <property type="entry name" value="F-BOX PROTEIN SKIP23"/>
    <property type="match status" value="1"/>
</dbReference>